<feature type="region of interest" description="Disordered" evidence="1">
    <location>
        <begin position="77"/>
        <end position="96"/>
    </location>
</feature>
<gene>
    <name evidence="2" type="ORF">RRG08_039213</name>
</gene>
<reference evidence="2" key="1">
    <citation type="journal article" date="2023" name="G3 (Bethesda)">
        <title>A reference genome for the long-term kleptoplast-retaining sea slug Elysia crispata morphotype clarki.</title>
        <authorList>
            <person name="Eastman K.E."/>
            <person name="Pendleton A.L."/>
            <person name="Shaikh M.A."/>
            <person name="Suttiyut T."/>
            <person name="Ogas R."/>
            <person name="Tomko P."/>
            <person name="Gavelis G."/>
            <person name="Widhalm J.R."/>
            <person name="Wisecaver J.H."/>
        </authorList>
    </citation>
    <scope>NUCLEOTIDE SEQUENCE</scope>
    <source>
        <strain evidence="2">ECLA1</strain>
    </source>
</reference>
<evidence type="ECO:0000256" key="1">
    <source>
        <dbReference type="SAM" id="MobiDB-lite"/>
    </source>
</evidence>
<name>A0AAE1AV49_9GAST</name>
<comment type="caution">
    <text evidence="2">The sequence shown here is derived from an EMBL/GenBank/DDBJ whole genome shotgun (WGS) entry which is preliminary data.</text>
</comment>
<keyword evidence="3" id="KW-1185">Reference proteome</keyword>
<evidence type="ECO:0000313" key="3">
    <source>
        <dbReference type="Proteomes" id="UP001283361"/>
    </source>
</evidence>
<protein>
    <submittedName>
        <fullName evidence="2">Uncharacterized protein</fullName>
    </submittedName>
</protein>
<dbReference type="EMBL" id="JAWDGP010001251">
    <property type="protein sequence ID" value="KAK3793407.1"/>
    <property type="molecule type" value="Genomic_DNA"/>
</dbReference>
<dbReference type="AlphaFoldDB" id="A0AAE1AV49"/>
<evidence type="ECO:0000313" key="2">
    <source>
        <dbReference type="EMBL" id="KAK3793407.1"/>
    </source>
</evidence>
<sequence>MLRNTADTIQSSSCELLSTCCHLEPCCMNQYLKRGLRPRILRINILKSVGTGVRSTHLLKSRGRPLPDEEVPVLRCHGRRGEHYDEPEEREEGRRK</sequence>
<proteinExistence type="predicted"/>
<organism evidence="2 3">
    <name type="scientific">Elysia crispata</name>
    <name type="common">lettuce slug</name>
    <dbReference type="NCBI Taxonomy" id="231223"/>
    <lineage>
        <taxon>Eukaryota</taxon>
        <taxon>Metazoa</taxon>
        <taxon>Spiralia</taxon>
        <taxon>Lophotrochozoa</taxon>
        <taxon>Mollusca</taxon>
        <taxon>Gastropoda</taxon>
        <taxon>Heterobranchia</taxon>
        <taxon>Euthyneura</taxon>
        <taxon>Panpulmonata</taxon>
        <taxon>Sacoglossa</taxon>
        <taxon>Placobranchoidea</taxon>
        <taxon>Plakobranchidae</taxon>
        <taxon>Elysia</taxon>
    </lineage>
</organism>
<dbReference type="Proteomes" id="UP001283361">
    <property type="component" value="Unassembled WGS sequence"/>
</dbReference>
<accession>A0AAE1AV49</accession>